<name>A0A5N6YV02_9EURO</name>
<keyword evidence="19" id="KW-0472">Membrane</keyword>
<proteinExistence type="inferred from homology"/>
<keyword evidence="8 15" id="KW-0106">Calcium</keyword>
<organism evidence="20 21">
    <name type="scientific">Aspergillus coremiiformis</name>
    <dbReference type="NCBI Taxonomy" id="138285"/>
    <lineage>
        <taxon>Eukaryota</taxon>
        <taxon>Fungi</taxon>
        <taxon>Dikarya</taxon>
        <taxon>Ascomycota</taxon>
        <taxon>Pezizomycotina</taxon>
        <taxon>Eurotiomycetes</taxon>
        <taxon>Eurotiomycetidae</taxon>
        <taxon>Eurotiales</taxon>
        <taxon>Aspergillaceae</taxon>
        <taxon>Aspergillus</taxon>
        <taxon>Aspergillus subgen. Circumdati</taxon>
    </lineage>
</organism>
<keyword evidence="21" id="KW-1185">Reference proteome</keyword>
<comment type="pathway">
    <text evidence="4">Protein modification; protein glycosylation.</text>
</comment>
<evidence type="ECO:0000256" key="15">
    <source>
        <dbReference type="PIRSR" id="PIRSR601382-2"/>
    </source>
</evidence>
<dbReference type="InterPro" id="IPR001382">
    <property type="entry name" value="Glyco_hydro_47"/>
</dbReference>
<feature type="region of interest" description="Disordered" evidence="18">
    <location>
        <begin position="1"/>
        <end position="23"/>
    </location>
</feature>
<dbReference type="Gene3D" id="1.50.10.10">
    <property type="match status" value="1"/>
</dbReference>
<keyword evidence="10" id="KW-0968">Cytoplasmic vesicle</keyword>
<comment type="function">
    <text evidence="11">Involved in the maturation of Asn-linked oligosaccharides. Progressively trims alpha-1,2-linked mannose residues from Man(9)GlcNAc(2) to produce Man(5)GlcNAc(2).</text>
</comment>
<evidence type="ECO:0000256" key="12">
    <source>
        <dbReference type="ARBA" id="ARBA00047669"/>
    </source>
</evidence>
<feature type="active site" description="Proton donor" evidence="14">
    <location>
        <position position="223"/>
    </location>
</feature>
<evidence type="ECO:0000256" key="2">
    <source>
        <dbReference type="ARBA" id="ARBA00001946"/>
    </source>
</evidence>
<comment type="cofactor">
    <cofactor evidence="1 15">
        <name>Ca(2+)</name>
        <dbReference type="ChEBI" id="CHEBI:29108"/>
    </cofactor>
</comment>
<comment type="similarity">
    <text evidence="5 17">Belongs to the glycosyl hydrolase 47 family.</text>
</comment>
<feature type="disulfide bond" evidence="16">
    <location>
        <begin position="433"/>
        <end position="476"/>
    </location>
</feature>
<evidence type="ECO:0000256" key="11">
    <source>
        <dbReference type="ARBA" id="ARBA00024790"/>
    </source>
</evidence>
<feature type="compositionally biased region" description="Basic and acidic residues" evidence="18">
    <location>
        <begin position="515"/>
        <end position="526"/>
    </location>
</feature>
<feature type="active site" evidence="14">
    <location>
        <position position="559"/>
    </location>
</feature>
<feature type="region of interest" description="Disordered" evidence="18">
    <location>
        <begin position="678"/>
        <end position="707"/>
    </location>
</feature>
<evidence type="ECO:0000256" key="7">
    <source>
        <dbReference type="ARBA" id="ARBA00022801"/>
    </source>
</evidence>
<dbReference type="UniPathway" id="UPA00378"/>
<dbReference type="OrthoDB" id="8118055at2759"/>
<accession>A0A5N6YV02</accession>
<comment type="cofactor">
    <cofactor evidence="2">
        <name>Mg(2+)</name>
        <dbReference type="ChEBI" id="CHEBI:18420"/>
    </cofactor>
</comment>
<dbReference type="GO" id="GO:0005975">
    <property type="term" value="P:carbohydrate metabolic process"/>
    <property type="evidence" value="ECO:0007669"/>
    <property type="project" value="InterPro"/>
</dbReference>
<evidence type="ECO:0000256" key="9">
    <source>
        <dbReference type="ARBA" id="ARBA00023157"/>
    </source>
</evidence>
<dbReference type="GO" id="GO:0036503">
    <property type="term" value="P:ERAD pathway"/>
    <property type="evidence" value="ECO:0007669"/>
    <property type="project" value="UniProtKB-ARBA"/>
</dbReference>
<protein>
    <recommendedName>
        <fullName evidence="17">alpha-1,2-Mannosidase</fullName>
        <ecNumber evidence="17">3.2.1.-</ecNumber>
    </recommendedName>
</protein>
<dbReference type="InterPro" id="IPR012341">
    <property type="entry name" value="6hp_glycosidase-like_sf"/>
</dbReference>
<dbReference type="PANTHER" id="PTHR11742:SF55">
    <property type="entry name" value="ENDOPLASMIC RETICULUM MANNOSYL-OLIGOSACCHARIDE 1,2-ALPHA-MANNOSIDASE"/>
    <property type="match status" value="1"/>
</dbReference>
<evidence type="ECO:0000313" key="21">
    <source>
        <dbReference type="Proteomes" id="UP000327118"/>
    </source>
</evidence>
<dbReference type="PRINTS" id="PR00747">
    <property type="entry name" value="GLYHDRLASE47"/>
</dbReference>
<evidence type="ECO:0000256" key="10">
    <source>
        <dbReference type="ARBA" id="ARBA00023329"/>
    </source>
</evidence>
<evidence type="ECO:0000313" key="20">
    <source>
        <dbReference type="EMBL" id="KAE8348466.1"/>
    </source>
</evidence>
<keyword evidence="9 16" id="KW-1015">Disulfide bond</keyword>
<sequence length="707" mass="81122">MSFQYPPSNPSLSSQQPLENNHWRSPGPKLGGYGLSQSPGISNNLNTFFRDRRTLPMYKDKPYFAPRRTGPRVRHRRVLYSGLCLFFLILLWYYMSGWGSAELPISESRKGEELWAWVQSLEKEPFYNGKELKGIDWVARREKVRDVFIVSWDDYAKNGWGLDEYHPIAKNGKNMVEGGLGWIIVDALDTMILMNLTSRVQDARSWIHHSLQYNQDHDVNTFETTIRMLGGLLSAHYLSTSYPTLAPVSGDVDLYIEKATDLAERLAGAFDSNSGVPYASINLKKSEGIAAHSDNGASSTSEATTVQLEFKYLAKLTGEAAYWRMVEKVMQVVDDSKMEDGLVPIYIYPETGKFRGNNIRLGSRGDSYYEYLIKQYLQTSEQEPVYKEMWDEALMGIRKHLITYTKRAKLTVLGERPSGLERDLVPKMDHLACFLPGTIALGATGGVPLSQAKKSPNWSQRHDEEILLAEELMKTCWATYLVTKTGLAPEITYFNLDETPVMMKDMYPGSTLNTDNRKSQQEELPLKSKPLYPLDDDTLNWENDIDIKMQDRHNLQRPETVESLMYMYRITGDETYRHWGWEMFKSFARHTAIVEHADHHPDPKTDKPVKQDPSQIISFTSLNNVNSIPPARRDNLESFWMAETLKYFYLLFSDRDFIPLEDNVFNTEAHPFPKFELGGDLKTGWKRKSREPELAPESAPQSQQQVQ</sequence>
<dbReference type="Proteomes" id="UP000327118">
    <property type="component" value="Unassembled WGS sequence"/>
</dbReference>
<gene>
    <name evidence="20" type="ORF">BDV28DRAFT_90327</name>
</gene>
<dbReference type="PANTHER" id="PTHR11742">
    <property type="entry name" value="MANNOSYL-OLIGOSACCHARIDE ALPHA-1,2-MANNOSIDASE-RELATED"/>
    <property type="match status" value="1"/>
</dbReference>
<comment type="subcellular location">
    <subcellularLocation>
        <location evidence="3">Cytoplasmic vesicle lumen</location>
    </subcellularLocation>
</comment>
<evidence type="ECO:0000256" key="5">
    <source>
        <dbReference type="ARBA" id="ARBA00007658"/>
    </source>
</evidence>
<feature type="active site" evidence="14">
    <location>
        <position position="366"/>
    </location>
</feature>
<keyword evidence="7 17" id="KW-0378">Hydrolase</keyword>
<dbReference type="InterPro" id="IPR036026">
    <property type="entry name" value="Seven-hairpin_glycosidases"/>
</dbReference>
<keyword evidence="19" id="KW-0812">Transmembrane</keyword>
<dbReference type="GO" id="GO:0060205">
    <property type="term" value="C:cytoplasmic vesicle lumen"/>
    <property type="evidence" value="ECO:0007669"/>
    <property type="project" value="UniProtKB-SubCell"/>
</dbReference>
<comment type="catalytic activity">
    <reaction evidence="12">
        <text>N(4)-(alpha-D-Man-(1-&gt;2)-alpha-D-Man-(1-&gt;2)-alpha-D-Man-(1-&gt;3)-[alpha-D-Man-(1-&gt;3)-[alpha-D-Man-(1-&gt;2)-alpha-D-Man-(1-&gt;6)]-alpha-D-Man-(1-&gt;6)]-beta-D-Man-(1-&gt;4)-beta-D-GlcNAc-(1-&gt;4)-beta-D-GlcNAc)-L-asparaginyl-[protein] (N-glucan mannose isomer 8A1,2,3B1,3) + 3 H2O = N(4)-(alpha-D-Man-(1-&gt;3)-[alpha-D-Man-(1-&gt;3)-[alpha-D-Man-(1-&gt;6)]-alpha-D-Man-(1-&gt;6)]-beta-D-Man-(1-&gt;4)-beta-D-GlcNAc-(1-&gt;4)-beta-D-GlcNAc)-L-asparaginyl-[protein] (N-glucan mannose isomer 5A1,2) + 3 beta-D-mannose</text>
        <dbReference type="Rhea" id="RHEA:56028"/>
        <dbReference type="Rhea" id="RHEA-COMP:14358"/>
        <dbReference type="Rhea" id="RHEA-COMP:14367"/>
        <dbReference type="ChEBI" id="CHEBI:15377"/>
        <dbReference type="ChEBI" id="CHEBI:28563"/>
        <dbReference type="ChEBI" id="CHEBI:59087"/>
        <dbReference type="ChEBI" id="CHEBI:60628"/>
        <dbReference type="EC" id="3.2.1.113"/>
    </reaction>
</comment>
<dbReference type="AlphaFoldDB" id="A0A5N6YV02"/>
<dbReference type="GO" id="GO:0004571">
    <property type="term" value="F:mannosyl-oligosaccharide 1,2-alpha-mannosidase activity"/>
    <property type="evidence" value="ECO:0007669"/>
    <property type="project" value="UniProtKB-EC"/>
</dbReference>
<feature type="transmembrane region" description="Helical" evidence="19">
    <location>
        <begin position="78"/>
        <end position="95"/>
    </location>
</feature>
<evidence type="ECO:0000256" key="19">
    <source>
        <dbReference type="SAM" id="Phobius"/>
    </source>
</evidence>
<reference evidence="21" key="1">
    <citation type="submission" date="2019-04" db="EMBL/GenBank/DDBJ databases">
        <title>Friends and foes A comparative genomics studyof 23 Aspergillus species from section Flavi.</title>
        <authorList>
            <consortium name="DOE Joint Genome Institute"/>
            <person name="Kjaerbolling I."/>
            <person name="Vesth T."/>
            <person name="Frisvad J.C."/>
            <person name="Nybo J.L."/>
            <person name="Theobald S."/>
            <person name="Kildgaard S."/>
            <person name="Isbrandt T."/>
            <person name="Kuo A."/>
            <person name="Sato A."/>
            <person name="Lyhne E.K."/>
            <person name="Kogle M.E."/>
            <person name="Wiebenga A."/>
            <person name="Kun R.S."/>
            <person name="Lubbers R.J."/>
            <person name="Makela M.R."/>
            <person name="Barry K."/>
            <person name="Chovatia M."/>
            <person name="Clum A."/>
            <person name="Daum C."/>
            <person name="Haridas S."/>
            <person name="He G."/>
            <person name="LaButti K."/>
            <person name="Lipzen A."/>
            <person name="Mondo S."/>
            <person name="Riley R."/>
            <person name="Salamov A."/>
            <person name="Simmons B.A."/>
            <person name="Magnuson J.K."/>
            <person name="Henrissat B."/>
            <person name="Mortensen U.H."/>
            <person name="Larsen T.O."/>
            <person name="Devries R.P."/>
            <person name="Grigoriev I.V."/>
            <person name="Machida M."/>
            <person name="Baker S.E."/>
            <person name="Andersen M.R."/>
        </authorList>
    </citation>
    <scope>NUCLEOTIDE SEQUENCE [LARGE SCALE GENOMIC DNA]</scope>
    <source>
        <strain evidence="21">CBS 553.77</strain>
    </source>
</reference>
<dbReference type="Pfam" id="PF01532">
    <property type="entry name" value="Glyco_hydro_47"/>
    <property type="match status" value="1"/>
</dbReference>
<dbReference type="InterPro" id="IPR050749">
    <property type="entry name" value="Glycosyl_Hydrolase_47"/>
</dbReference>
<comment type="catalytic activity">
    <reaction evidence="13">
        <text>N(4)-(alpha-D-Man-(1-&gt;2)-alpha-D-Man-(1-&gt;2)-alpha-D-Man-(1-&gt;3)-[alpha-D-Man-(1-&gt;2)-alpha-D-Man-(1-&gt;3)-[alpha-D-Man-(1-&gt;2)-alpha-D-Man-(1-&gt;6)]-alpha-D-Man-(1-&gt;6)]-beta-D-Man-(1-&gt;4)-beta-D-GlcNAc-(1-&gt;4)-beta-D-GlcNAc)-L-asparaginyl-[protein] (N-glucan mannose isomer 9A1,2,3B1,2,3) + 4 H2O = N(4)-(alpha-D-Man-(1-&gt;3)-[alpha-D-Man-(1-&gt;3)-[alpha-D-Man-(1-&gt;6)]-alpha-D-Man-(1-&gt;6)]-beta-D-Man-(1-&gt;4)-beta-D-GlcNAc-(1-&gt;4)-beta-D-GlcNAc)-L-asparaginyl-[protein] (N-glucan mannose isomer 5A1,2) + 4 beta-D-mannose</text>
        <dbReference type="Rhea" id="RHEA:56008"/>
        <dbReference type="Rhea" id="RHEA-COMP:14356"/>
        <dbReference type="Rhea" id="RHEA-COMP:14367"/>
        <dbReference type="ChEBI" id="CHEBI:15377"/>
        <dbReference type="ChEBI" id="CHEBI:28563"/>
        <dbReference type="ChEBI" id="CHEBI:59087"/>
        <dbReference type="ChEBI" id="CHEBI:139493"/>
        <dbReference type="EC" id="3.2.1.113"/>
    </reaction>
</comment>
<evidence type="ECO:0000256" key="16">
    <source>
        <dbReference type="PIRSR" id="PIRSR601382-3"/>
    </source>
</evidence>
<keyword evidence="6 15" id="KW-0479">Metal-binding</keyword>
<evidence type="ECO:0000256" key="4">
    <source>
        <dbReference type="ARBA" id="ARBA00004922"/>
    </source>
</evidence>
<evidence type="ECO:0000256" key="14">
    <source>
        <dbReference type="PIRSR" id="PIRSR601382-1"/>
    </source>
</evidence>
<keyword evidence="19" id="KW-1133">Transmembrane helix</keyword>
<dbReference type="GO" id="GO:0016020">
    <property type="term" value="C:membrane"/>
    <property type="evidence" value="ECO:0007669"/>
    <property type="project" value="InterPro"/>
</dbReference>
<feature type="region of interest" description="Disordered" evidence="18">
    <location>
        <begin position="510"/>
        <end position="529"/>
    </location>
</feature>
<keyword evidence="17" id="KW-0326">Glycosidase</keyword>
<dbReference type="SUPFAM" id="SSF48225">
    <property type="entry name" value="Seven-hairpin glycosidases"/>
    <property type="match status" value="1"/>
</dbReference>
<evidence type="ECO:0000256" key="6">
    <source>
        <dbReference type="ARBA" id="ARBA00022723"/>
    </source>
</evidence>
<dbReference type="EC" id="3.2.1.-" evidence="17"/>
<evidence type="ECO:0000256" key="8">
    <source>
        <dbReference type="ARBA" id="ARBA00022837"/>
    </source>
</evidence>
<dbReference type="FunFam" id="1.50.10.10:FF:000033">
    <property type="entry name" value="alpha-1,2-Mannosidase"/>
    <property type="match status" value="1"/>
</dbReference>
<dbReference type="GO" id="GO:0005509">
    <property type="term" value="F:calcium ion binding"/>
    <property type="evidence" value="ECO:0007669"/>
    <property type="project" value="InterPro"/>
</dbReference>
<evidence type="ECO:0000256" key="18">
    <source>
        <dbReference type="SAM" id="MobiDB-lite"/>
    </source>
</evidence>
<dbReference type="EMBL" id="ML739484">
    <property type="protein sequence ID" value="KAE8348466.1"/>
    <property type="molecule type" value="Genomic_DNA"/>
</dbReference>
<evidence type="ECO:0000256" key="13">
    <source>
        <dbReference type="ARBA" id="ARBA00048605"/>
    </source>
</evidence>
<evidence type="ECO:0000256" key="1">
    <source>
        <dbReference type="ARBA" id="ARBA00001913"/>
    </source>
</evidence>
<evidence type="ECO:0000256" key="3">
    <source>
        <dbReference type="ARBA" id="ARBA00004321"/>
    </source>
</evidence>
<feature type="active site" description="Proton donor" evidence="14">
    <location>
        <position position="490"/>
    </location>
</feature>
<dbReference type="GO" id="GO:0005783">
    <property type="term" value="C:endoplasmic reticulum"/>
    <property type="evidence" value="ECO:0007669"/>
    <property type="project" value="TreeGrafter"/>
</dbReference>
<evidence type="ECO:0000256" key="17">
    <source>
        <dbReference type="RuleBase" id="RU361193"/>
    </source>
</evidence>
<feature type="binding site" evidence="15">
    <location>
        <position position="667"/>
    </location>
    <ligand>
        <name>Ca(2+)</name>
        <dbReference type="ChEBI" id="CHEBI:29108"/>
    </ligand>
</feature>